<organism evidence="1 2">
    <name type="scientific">Caerostris darwini</name>
    <dbReference type="NCBI Taxonomy" id="1538125"/>
    <lineage>
        <taxon>Eukaryota</taxon>
        <taxon>Metazoa</taxon>
        <taxon>Ecdysozoa</taxon>
        <taxon>Arthropoda</taxon>
        <taxon>Chelicerata</taxon>
        <taxon>Arachnida</taxon>
        <taxon>Araneae</taxon>
        <taxon>Araneomorphae</taxon>
        <taxon>Entelegynae</taxon>
        <taxon>Araneoidea</taxon>
        <taxon>Araneidae</taxon>
        <taxon>Caerostris</taxon>
    </lineage>
</organism>
<reference evidence="1 2" key="1">
    <citation type="submission" date="2021-06" db="EMBL/GenBank/DDBJ databases">
        <title>Caerostris darwini draft genome.</title>
        <authorList>
            <person name="Kono N."/>
            <person name="Arakawa K."/>
        </authorList>
    </citation>
    <scope>NUCLEOTIDE SEQUENCE [LARGE SCALE GENOMIC DNA]</scope>
</reference>
<keyword evidence="1" id="KW-0548">Nucleotidyltransferase</keyword>
<dbReference type="Proteomes" id="UP001054837">
    <property type="component" value="Unassembled WGS sequence"/>
</dbReference>
<dbReference type="InterPro" id="IPR052560">
    <property type="entry name" value="RdDP_mobile_element"/>
</dbReference>
<dbReference type="PANTHER" id="PTHR36688">
    <property type="entry name" value="ENDO/EXONUCLEASE/PHOSPHATASE DOMAIN-CONTAINING PROTEIN"/>
    <property type="match status" value="1"/>
</dbReference>
<keyword evidence="2" id="KW-1185">Reference proteome</keyword>
<dbReference type="PANTHER" id="PTHR36688:SF2">
    <property type="entry name" value="ENDONUCLEASE_EXONUCLEASE_PHOSPHATASE DOMAIN-CONTAINING PROTEIN"/>
    <property type="match status" value="1"/>
</dbReference>
<gene>
    <name evidence="1" type="primary">RTase_416</name>
    <name evidence="1" type="ORF">CDAR_118161</name>
</gene>
<proteinExistence type="predicted"/>
<name>A0AAV4TID9_9ARAC</name>
<evidence type="ECO:0000313" key="2">
    <source>
        <dbReference type="Proteomes" id="UP001054837"/>
    </source>
</evidence>
<sequence>MEETTPKVYSCDEVLSNPFEVYELDLALKCLKVKNSLDEDYIHAEFLNNLREAAKRTILKAFNHIWKRGLVTSLWRKTTIIPVLKKNKDFKLLSSYRPISLTSITGKTMERLLINRLNWSRENNNSLS</sequence>
<evidence type="ECO:0000313" key="1">
    <source>
        <dbReference type="EMBL" id="GIY44687.1"/>
    </source>
</evidence>
<keyword evidence="1" id="KW-0808">Transferase</keyword>
<dbReference type="EMBL" id="BPLQ01009555">
    <property type="protein sequence ID" value="GIY44687.1"/>
    <property type="molecule type" value="Genomic_DNA"/>
</dbReference>
<keyword evidence="1" id="KW-0695">RNA-directed DNA polymerase</keyword>
<dbReference type="GO" id="GO:0003964">
    <property type="term" value="F:RNA-directed DNA polymerase activity"/>
    <property type="evidence" value="ECO:0007669"/>
    <property type="project" value="UniProtKB-KW"/>
</dbReference>
<dbReference type="AlphaFoldDB" id="A0AAV4TID9"/>
<accession>A0AAV4TID9</accession>
<protein>
    <submittedName>
        <fullName evidence="1">RNA-directed DNA polymerase from transposon BS</fullName>
    </submittedName>
</protein>
<comment type="caution">
    <text evidence="1">The sequence shown here is derived from an EMBL/GenBank/DDBJ whole genome shotgun (WGS) entry which is preliminary data.</text>
</comment>